<keyword evidence="2" id="KW-0378">Hydrolase</keyword>
<feature type="domain" description="CheC-like protein" evidence="3">
    <location>
        <begin position="11"/>
        <end position="46"/>
    </location>
</feature>
<dbReference type="InterPro" id="IPR028976">
    <property type="entry name" value="CheC-like_sf"/>
</dbReference>
<keyword evidence="1" id="KW-0145">Chemotaxis</keyword>
<reference evidence="4 5" key="1">
    <citation type="submission" date="2022-11" db="EMBL/GenBank/DDBJ databases">
        <title>Study of microbial diversity in lake waters.</title>
        <authorList>
            <person name="Zhang J."/>
        </authorList>
    </citation>
    <scope>NUCLEOTIDE SEQUENCE [LARGE SCALE GENOMIC DNA]</scope>
    <source>
        <strain evidence="4 5">DT12</strain>
    </source>
</reference>
<name>A0ABT3WV76_9BACL</name>
<evidence type="ECO:0000313" key="5">
    <source>
        <dbReference type="Proteomes" id="UP001208017"/>
    </source>
</evidence>
<dbReference type="EMBL" id="JAPMLT010000001">
    <property type="protein sequence ID" value="MCX7568539.1"/>
    <property type="molecule type" value="Genomic_DNA"/>
</dbReference>
<dbReference type="InterPro" id="IPR007597">
    <property type="entry name" value="CheC"/>
</dbReference>
<evidence type="ECO:0000256" key="1">
    <source>
        <dbReference type="ARBA" id="ARBA00022500"/>
    </source>
</evidence>
<dbReference type="InterPro" id="IPR050992">
    <property type="entry name" value="CheZ_family_phosphatases"/>
</dbReference>
<evidence type="ECO:0000259" key="3">
    <source>
        <dbReference type="Pfam" id="PF04509"/>
    </source>
</evidence>
<dbReference type="RefSeq" id="WP_267149784.1">
    <property type="nucleotide sequence ID" value="NZ_JAPMLT010000001.1"/>
</dbReference>
<dbReference type="SUPFAM" id="SSF103039">
    <property type="entry name" value="CheC-like"/>
    <property type="match status" value="1"/>
</dbReference>
<accession>A0ABT3WV76</accession>
<keyword evidence="5" id="KW-1185">Reference proteome</keyword>
<dbReference type="Proteomes" id="UP001208017">
    <property type="component" value="Unassembled WGS sequence"/>
</dbReference>
<evidence type="ECO:0000313" key="4">
    <source>
        <dbReference type="EMBL" id="MCX7568539.1"/>
    </source>
</evidence>
<gene>
    <name evidence="4" type="ORF">OS242_00975</name>
</gene>
<dbReference type="PANTHER" id="PTHR43693">
    <property type="entry name" value="PROTEIN PHOSPHATASE CHEZ"/>
    <property type="match status" value="1"/>
</dbReference>
<feature type="domain" description="CheC-like protein" evidence="3">
    <location>
        <begin position="111"/>
        <end position="146"/>
    </location>
</feature>
<protein>
    <submittedName>
        <fullName evidence="4">Chemotaxis protein CheC</fullName>
    </submittedName>
</protein>
<evidence type="ECO:0000256" key="2">
    <source>
        <dbReference type="ARBA" id="ARBA00022801"/>
    </source>
</evidence>
<sequence length="208" mass="22077">MNDEIRNLGEFGLSVLREVGNIGAGHAATALSQLLHSEIQMNVPRVAVVSFDEISDVVGGSEQLVIGIFLRVEGEIPSSIFFLLETESAKRLVAGLVGDFASSEAEEFSEMEISALQEIGNILAGSYLSSLADFTKKELSPTPPAIAVDMAGAILSIGLIQLGPAADYALVVDTEFLQGEREIKGHFFLLPDPGSVQILFESLGVELG</sequence>
<dbReference type="Gene3D" id="3.40.1550.10">
    <property type="entry name" value="CheC-like"/>
    <property type="match status" value="1"/>
</dbReference>
<proteinExistence type="predicted"/>
<dbReference type="PANTHER" id="PTHR43693:SF1">
    <property type="entry name" value="PROTEIN PHOSPHATASE CHEZ"/>
    <property type="match status" value="1"/>
</dbReference>
<comment type="caution">
    <text evidence="4">The sequence shown here is derived from an EMBL/GenBank/DDBJ whole genome shotgun (WGS) entry which is preliminary data.</text>
</comment>
<dbReference type="Pfam" id="PF04509">
    <property type="entry name" value="CheC"/>
    <property type="match status" value="2"/>
</dbReference>
<organism evidence="4 5">
    <name type="scientific">Tumebacillus lacus</name>
    <dbReference type="NCBI Taxonomy" id="2995335"/>
    <lineage>
        <taxon>Bacteria</taxon>
        <taxon>Bacillati</taxon>
        <taxon>Bacillota</taxon>
        <taxon>Bacilli</taxon>
        <taxon>Bacillales</taxon>
        <taxon>Alicyclobacillaceae</taxon>
        <taxon>Tumebacillus</taxon>
    </lineage>
</organism>
<dbReference type="CDD" id="cd17909">
    <property type="entry name" value="CheC_ClassI"/>
    <property type="match status" value="1"/>
</dbReference>